<organism evidence="2 3">
    <name type="scientific">Rahnella variigena</name>
    <dbReference type="NCBI Taxonomy" id="574964"/>
    <lineage>
        <taxon>Bacteria</taxon>
        <taxon>Pseudomonadati</taxon>
        <taxon>Pseudomonadota</taxon>
        <taxon>Gammaproteobacteria</taxon>
        <taxon>Enterobacterales</taxon>
        <taxon>Yersiniaceae</taxon>
        <taxon>Rahnella</taxon>
    </lineage>
</organism>
<dbReference type="InterPro" id="IPR036736">
    <property type="entry name" value="ACP-like_sf"/>
</dbReference>
<gene>
    <name evidence="2" type="ORF">CKQ54_20230</name>
</gene>
<reference evidence="2 3" key="1">
    <citation type="submission" date="2017-08" db="EMBL/GenBank/DDBJ databases">
        <title>Comparative genomics of bacteria isolated from necrotic lesions of AOD affected trees.</title>
        <authorList>
            <person name="Doonan J."/>
            <person name="Denman S."/>
            <person name="Mcdonald J.E."/>
        </authorList>
    </citation>
    <scope>NUCLEOTIDE SEQUENCE [LARGE SCALE GENOMIC DNA]</scope>
    <source>
        <strain evidence="2 3">CIP 105588</strain>
    </source>
</reference>
<dbReference type="InterPro" id="IPR009081">
    <property type="entry name" value="PP-bd_ACP"/>
</dbReference>
<evidence type="ECO:0000313" key="3">
    <source>
        <dbReference type="Proteomes" id="UP000284853"/>
    </source>
</evidence>
<dbReference type="GeneID" id="302711134"/>
<dbReference type="Gene3D" id="1.10.1200.10">
    <property type="entry name" value="ACP-like"/>
    <property type="match status" value="1"/>
</dbReference>
<evidence type="ECO:0000313" key="2">
    <source>
        <dbReference type="EMBL" id="RKF70555.1"/>
    </source>
</evidence>
<dbReference type="Pfam" id="PF00550">
    <property type="entry name" value="PP-binding"/>
    <property type="match status" value="1"/>
</dbReference>
<dbReference type="Proteomes" id="UP000284853">
    <property type="component" value="Unassembled WGS sequence"/>
</dbReference>
<proteinExistence type="predicted"/>
<dbReference type="NCBIfam" id="NF006617">
    <property type="entry name" value="PRK09184.1"/>
    <property type="match status" value="1"/>
</dbReference>
<evidence type="ECO:0000259" key="1">
    <source>
        <dbReference type="PROSITE" id="PS50075"/>
    </source>
</evidence>
<sequence length="85" mass="9371">MDSLSNDIKVLIITTLNLEGMTPDEIETQAPLFGDGLGLDSIDALELGLALKKQYGVILSAENQEMREHFYSVESLARFISVQRG</sequence>
<name>A0ABX9Q138_9GAMM</name>
<protein>
    <submittedName>
        <fullName evidence="2">Acyl carrier protein</fullName>
    </submittedName>
</protein>
<comment type="caution">
    <text evidence="2">The sequence shown here is derived from an EMBL/GenBank/DDBJ whole genome shotgun (WGS) entry which is preliminary data.</text>
</comment>
<dbReference type="EMBL" id="NSDJ01000001">
    <property type="protein sequence ID" value="RKF70555.1"/>
    <property type="molecule type" value="Genomic_DNA"/>
</dbReference>
<dbReference type="RefSeq" id="WP_112290822.1">
    <property type="nucleotide sequence ID" value="NZ_CACSJK010000015.1"/>
</dbReference>
<accession>A0ABX9Q138</accession>
<keyword evidence="3" id="KW-1185">Reference proteome</keyword>
<dbReference type="PROSITE" id="PS50075">
    <property type="entry name" value="CARRIER"/>
    <property type="match status" value="1"/>
</dbReference>
<dbReference type="SUPFAM" id="SSF47336">
    <property type="entry name" value="ACP-like"/>
    <property type="match status" value="1"/>
</dbReference>
<feature type="domain" description="Carrier" evidence="1">
    <location>
        <begin position="2"/>
        <end position="84"/>
    </location>
</feature>